<dbReference type="EMBL" id="HBUE01071766">
    <property type="protein sequence ID" value="CAG6472953.1"/>
    <property type="molecule type" value="Transcribed_RNA"/>
</dbReference>
<evidence type="ECO:0000313" key="2">
    <source>
        <dbReference type="EMBL" id="CAG6472940.1"/>
    </source>
</evidence>
<sequence>MGHCLGGLGLGRRRGCLLLLCLRLLIGSSSSSSSCGRCLLLIGSCAGSGILCRVRGITGWPCPGGFAVTSGGRGWRSVSFALQKLEIAAHEAFAVLCWNIKLFSRRRCGNSVVSTTSTIRGSTLLLLGLRLRLLLRVFCKKSKFFLYIRDYNLITVRLGTTGRPFVFAATSFTTGGGHVGIIACT</sequence>
<dbReference type="AlphaFoldDB" id="A0A8D8BD85"/>
<keyword evidence="1" id="KW-0732">Signal</keyword>
<dbReference type="EMBL" id="HBUE01071761">
    <property type="protein sequence ID" value="CAG6472945.1"/>
    <property type="molecule type" value="Transcribed_RNA"/>
</dbReference>
<dbReference type="EMBL" id="HBUE01071760">
    <property type="protein sequence ID" value="CAG6472940.1"/>
    <property type="molecule type" value="Transcribed_RNA"/>
</dbReference>
<name>A0A8D8BD85_CULPI</name>
<protein>
    <submittedName>
        <fullName evidence="2">(northern house mosquito) hypothetical protein</fullName>
    </submittedName>
</protein>
<reference evidence="2" key="1">
    <citation type="submission" date="2021-05" db="EMBL/GenBank/DDBJ databases">
        <authorList>
            <person name="Alioto T."/>
            <person name="Alioto T."/>
            <person name="Gomez Garrido J."/>
        </authorList>
    </citation>
    <scope>NUCLEOTIDE SEQUENCE</scope>
</reference>
<organism evidence="2">
    <name type="scientific">Culex pipiens</name>
    <name type="common">House mosquito</name>
    <dbReference type="NCBI Taxonomy" id="7175"/>
    <lineage>
        <taxon>Eukaryota</taxon>
        <taxon>Metazoa</taxon>
        <taxon>Ecdysozoa</taxon>
        <taxon>Arthropoda</taxon>
        <taxon>Hexapoda</taxon>
        <taxon>Insecta</taxon>
        <taxon>Pterygota</taxon>
        <taxon>Neoptera</taxon>
        <taxon>Endopterygota</taxon>
        <taxon>Diptera</taxon>
        <taxon>Nematocera</taxon>
        <taxon>Culicoidea</taxon>
        <taxon>Culicidae</taxon>
        <taxon>Culicinae</taxon>
        <taxon>Culicini</taxon>
        <taxon>Culex</taxon>
        <taxon>Culex</taxon>
    </lineage>
</organism>
<feature type="chain" id="PRO_5036260420" evidence="1">
    <location>
        <begin position="32"/>
        <end position="185"/>
    </location>
</feature>
<accession>A0A8D8BD85</accession>
<feature type="signal peptide" evidence="1">
    <location>
        <begin position="1"/>
        <end position="31"/>
    </location>
</feature>
<dbReference type="EMBL" id="HBUE01071759">
    <property type="protein sequence ID" value="CAG6472935.1"/>
    <property type="molecule type" value="Transcribed_RNA"/>
</dbReference>
<proteinExistence type="predicted"/>
<evidence type="ECO:0000256" key="1">
    <source>
        <dbReference type="SAM" id="SignalP"/>
    </source>
</evidence>